<dbReference type="GO" id="GO:0045121">
    <property type="term" value="C:membrane raft"/>
    <property type="evidence" value="ECO:0007669"/>
    <property type="project" value="TreeGrafter"/>
</dbReference>
<proteinExistence type="predicted"/>
<dbReference type="PANTHER" id="PTHR36414:SF1">
    <property type="entry name" value="PROTEIN SUR7"/>
    <property type="match status" value="1"/>
</dbReference>
<keyword evidence="2" id="KW-1133">Transmembrane helix</keyword>
<dbReference type="GO" id="GO:0032185">
    <property type="term" value="P:septin cytoskeleton organization"/>
    <property type="evidence" value="ECO:0007669"/>
    <property type="project" value="TreeGrafter"/>
</dbReference>
<feature type="transmembrane region" description="Helical" evidence="2">
    <location>
        <begin position="7"/>
        <end position="31"/>
    </location>
</feature>
<feature type="transmembrane region" description="Helical" evidence="2">
    <location>
        <begin position="111"/>
        <end position="134"/>
    </location>
</feature>
<comment type="caution">
    <text evidence="3">The sequence shown here is derived from an EMBL/GenBank/DDBJ whole genome shotgun (WGS) entry which is preliminary data.</text>
</comment>
<dbReference type="Proteomes" id="UP000664169">
    <property type="component" value="Unassembled WGS sequence"/>
</dbReference>
<dbReference type="AlphaFoldDB" id="A0A8H3FVG7"/>
<evidence type="ECO:0000256" key="1">
    <source>
        <dbReference type="SAM" id="MobiDB-lite"/>
    </source>
</evidence>
<organism evidence="3 4">
    <name type="scientific">Gomphillus americanus</name>
    <dbReference type="NCBI Taxonomy" id="1940652"/>
    <lineage>
        <taxon>Eukaryota</taxon>
        <taxon>Fungi</taxon>
        <taxon>Dikarya</taxon>
        <taxon>Ascomycota</taxon>
        <taxon>Pezizomycotina</taxon>
        <taxon>Lecanoromycetes</taxon>
        <taxon>OSLEUM clade</taxon>
        <taxon>Ostropomycetidae</taxon>
        <taxon>Ostropales</taxon>
        <taxon>Graphidaceae</taxon>
        <taxon>Gomphilloideae</taxon>
        <taxon>Gomphillus</taxon>
    </lineage>
</organism>
<evidence type="ECO:0000256" key="2">
    <source>
        <dbReference type="SAM" id="Phobius"/>
    </source>
</evidence>
<keyword evidence="4" id="KW-1185">Reference proteome</keyword>
<dbReference type="GO" id="GO:0030866">
    <property type="term" value="P:cortical actin cytoskeleton organization"/>
    <property type="evidence" value="ECO:0007669"/>
    <property type="project" value="TreeGrafter"/>
</dbReference>
<evidence type="ECO:0000313" key="4">
    <source>
        <dbReference type="Proteomes" id="UP000664169"/>
    </source>
</evidence>
<protein>
    <submittedName>
        <fullName evidence="3">Uncharacterized protein</fullName>
    </submittedName>
</protein>
<feature type="transmembrane region" description="Helical" evidence="2">
    <location>
        <begin position="141"/>
        <end position="166"/>
    </location>
</feature>
<accession>A0A8H3FVG7</accession>
<name>A0A8H3FVG7_9LECA</name>
<feature type="compositionally biased region" description="Polar residues" evidence="1">
    <location>
        <begin position="228"/>
        <end position="237"/>
    </location>
</feature>
<dbReference type="GO" id="GO:0005938">
    <property type="term" value="C:cell cortex"/>
    <property type="evidence" value="ECO:0007669"/>
    <property type="project" value="TreeGrafter"/>
</dbReference>
<dbReference type="Pfam" id="PF06687">
    <property type="entry name" value="SUR7"/>
    <property type="match status" value="1"/>
</dbReference>
<evidence type="ECO:0000313" key="3">
    <source>
        <dbReference type="EMBL" id="CAF9929999.1"/>
    </source>
</evidence>
<gene>
    <name evidence="3" type="ORF">GOMPHAMPRED_005537</name>
</gene>
<keyword evidence="2" id="KW-0812">Transmembrane</keyword>
<sequence length="237" mass="25206">MAKRPIFAILSLIFVAGAVLLEFFVILAGAINGNPINQVYFLEVDRSSAQDGSQLTHWTYWNSCQAAGGGLDTLCGVSPAYPFDPQNNFGGSQGIPAAFMGTNKFYYESRIMFGFAIVALVFSVGSLALGVLALCSRIGSFLSAITAFSAMIFQTAVAALMTAAFVEGRNIFNGNNQAASLGRYAFGFNWGAMAALFLASIMFCLGGTMSKDSSRRSKDAKNRGSFVNGETSSFTRA</sequence>
<reference evidence="3" key="1">
    <citation type="submission" date="2021-03" db="EMBL/GenBank/DDBJ databases">
        <authorList>
            <person name="Tagirdzhanova G."/>
        </authorList>
    </citation>
    <scope>NUCLEOTIDE SEQUENCE</scope>
</reference>
<dbReference type="EMBL" id="CAJPDQ010000034">
    <property type="protein sequence ID" value="CAF9929999.1"/>
    <property type="molecule type" value="Genomic_DNA"/>
</dbReference>
<dbReference type="GO" id="GO:0005886">
    <property type="term" value="C:plasma membrane"/>
    <property type="evidence" value="ECO:0007669"/>
    <property type="project" value="InterPro"/>
</dbReference>
<dbReference type="GO" id="GO:0031505">
    <property type="term" value="P:fungal-type cell wall organization"/>
    <property type="evidence" value="ECO:0007669"/>
    <property type="project" value="TreeGrafter"/>
</dbReference>
<feature type="region of interest" description="Disordered" evidence="1">
    <location>
        <begin position="211"/>
        <end position="237"/>
    </location>
</feature>
<dbReference type="GO" id="GO:0006897">
    <property type="term" value="P:endocytosis"/>
    <property type="evidence" value="ECO:0007669"/>
    <property type="project" value="TreeGrafter"/>
</dbReference>
<dbReference type="PANTHER" id="PTHR36414">
    <property type="entry name" value="PROTEIN SUR7"/>
    <property type="match status" value="1"/>
</dbReference>
<feature type="transmembrane region" description="Helical" evidence="2">
    <location>
        <begin position="186"/>
        <end position="208"/>
    </location>
</feature>
<feature type="compositionally biased region" description="Basic and acidic residues" evidence="1">
    <location>
        <begin position="212"/>
        <end position="222"/>
    </location>
</feature>
<dbReference type="OrthoDB" id="5419460at2759"/>
<dbReference type="InterPro" id="IPR009571">
    <property type="entry name" value="SUR7/Rim9-like_fungi"/>
</dbReference>
<keyword evidence="2" id="KW-0472">Membrane</keyword>